<organism evidence="2 3">
    <name type="scientific">Kibdelosporangium lantanae</name>
    <dbReference type="NCBI Taxonomy" id="1497396"/>
    <lineage>
        <taxon>Bacteria</taxon>
        <taxon>Bacillati</taxon>
        <taxon>Actinomycetota</taxon>
        <taxon>Actinomycetes</taxon>
        <taxon>Pseudonocardiales</taxon>
        <taxon>Pseudonocardiaceae</taxon>
        <taxon>Kibdelosporangium</taxon>
    </lineage>
</organism>
<comment type="caution">
    <text evidence="2">The sequence shown here is derived from an EMBL/GenBank/DDBJ whole genome shotgun (WGS) entry which is preliminary data.</text>
</comment>
<dbReference type="EMBL" id="JBHTIS010001298">
    <property type="protein sequence ID" value="MFD1047890.1"/>
    <property type="molecule type" value="Genomic_DNA"/>
</dbReference>
<feature type="transmembrane region" description="Helical" evidence="1">
    <location>
        <begin position="106"/>
        <end position="125"/>
    </location>
</feature>
<feature type="non-terminal residue" evidence="2">
    <location>
        <position position="1"/>
    </location>
</feature>
<evidence type="ECO:0000313" key="3">
    <source>
        <dbReference type="Proteomes" id="UP001597045"/>
    </source>
</evidence>
<accession>A0ABW3MFS3</accession>
<feature type="transmembrane region" description="Helical" evidence="1">
    <location>
        <begin position="20"/>
        <end position="41"/>
    </location>
</feature>
<evidence type="ECO:0000256" key="1">
    <source>
        <dbReference type="SAM" id="Phobius"/>
    </source>
</evidence>
<keyword evidence="1" id="KW-1133">Transmembrane helix</keyword>
<protein>
    <submittedName>
        <fullName evidence="2">Uncharacterized protein</fullName>
    </submittedName>
</protein>
<name>A0ABW3MFS3_9PSEU</name>
<dbReference type="Proteomes" id="UP001597045">
    <property type="component" value="Unassembled WGS sequence"/>
</dbReference>
<gene>
    <name evidence="2" type="ORF">ACFQ1S_21290</name>
</gene>
<dbReference type="InterPro" id="IPR036259">
    <property type="entry name" value="MFS_trans_sf"/>
</dbReference>
<evidence type="ECO:0000313" key="2">
    <source>
        <dbReference type="EMBL" id="MFD1047890.1"/>
    </source>
</evidence>
<keyword evidence="1" id="KW-0812">Transmembrane</keyword>
<dbReference type="SUPFAM" id="SSF103473">
    <property type="entry name" value="MFS general substrate transporter"/>
    <property type="match status" value="1"/>
</dbReference>
<feature type="transmembrane region" description="Helical" evidence="1">
    <location>
        <begin position="53"/>
        <end position="71"/>
    </location>
</feature>
<keyword evidence="1" id="KW-0472">Membrane</keyword>
<sequence length="185" mass="19879">PVQVLTARQVYARMIRDTRFLAYLTASASGMLVYASSVAVLPLNIVADGYPTGLYSAVLMISSIVVITCELKVTTYIIRIPKRFAGFSGNLVSGVGYVLYGLMAGGAAFVVIGALLVVAGTIVDLKERARTLGEIARTAEPLWARRAAAEILRIAHWSDALHLLDIRAVTAVADETALMDQLVRQ</sequence>
<reference evidence="3" key="1">
    <citation type="journal article" date="2019" name="Int. J. Syst. Evol. Microbiol.">
        <title>The Global Catalogue of Microorganisms (GCM) 10K type strain sequencing project: providing services to taxonomists for standard genome sequencing and annotation.</title>
        <authorList>
            <consortium name="The Broad Institute Genomics Platform"/>
            <consortium name="The Broad Institute Genome Sequencing Center for Infectious Disease"/>
            <person name="Wu L."/>
            <person name="Ma J."/>
        </authorList>
    </citation>
    <scope>NUCLEOTIDE SEQUENCE [LARGE SCALE GENOMIC DNA]</scope>
    <source>
        <strain evidence="3">JCM 31486</strain>
    </source>
</reference>
<proteinExistence type="predicted"/>
<keyword evidence="3" id="KW-1185">Reference proteome</keyword>